<evidence type="ECO:0000313" key="1">
    <source>
        <dbReference type="EMBL" id="AKF05886.1"/>
    </source>
</evidence>
<dbReference type="STRING" id="927083.DB32_003035"/>
<dbReference type="Proteomes" id="UP000034883">
    <property type="component" value="Chromosome"/>
</dbReference>
<dbReference type="Pfam" id="PF11175">
    <property type="entry name" value="DUF2961"/>
    <property type="match status" value="1"/>
</dbReference>
<dbReference type="PROSITE" id="PS51257">
    <property type="entry name" value="PROKAR_LIPOPROTEIN"/>
    <property type="match status" value="1"/>
</dbReference>
<accession>A0A0F6W2N6</accession>
<dbReference type="InterPro" id="IPR021345">
    <property type="entry name" value="DUF2961"/>
</dbReference>
<keyword evidence="2" id="KW-1185">Reference proteome</keyword>
<evidence type="ECO:0000313" key="2">
    <source>
        <dbReference type="Proteomes" id="UP000034883"/>
    </source>
</evidence>
<proteinExistence type="predicted"/>
<name>A0A0F6W2N6_9BACT</name>
<dbReference type="KEGG" id="samy:DB32_003035"/>
<reference evidence="1 2" key="1">
    <citation type="submission" date="2015-03" db="EMBL/GenBank/DDBJ databases">
        <title>Genome assembly of Sandaracinus amylolyticus DSM 53668.</title>
        <authorList>
            <person name="Sharma G."/>
            <person name="Subramanian S."/>
        </authorList>
    </citation>
    <scope>NUCLEOTIDE SEQUENCE [LARGE SCALE GENOMIC DNA]</scope>
    <source>
        <strain evidence="1 2">DSM 53668</strain>
    </source>
</reference>
<dbReference type="EMBL" id="CP011125">
    <property type="protein sequence ID" value="AKF05886.1"/>
    <property type="molecule type" value="Genomic_DNA"/>
</dbReference>
<dbReference type="OrthoDB" id="2518538at2"/>
<organism evidence="1 2">
    <name type="scientific">Sandaracinus amylolyticus</name>
    <dbReference type="NCBI Taxonomy" id="927083"/>
    <lineage>
        <taxon>Bacteria</taxon>
        <taxon>Pseudomonadati</taxon>
        <taxon>Myxococcota</taxon>
        <taxon>Polyangia</taxon>
        <taxon>Polyangiales</taxon>
        <taxon>Sandaracinaceae</taxon>
        <taxon>Sandaracinus</taxon>
    </lineage>
</organism>
<gene>
    <name evidence="1" type="ORF">DB32_003035</name>
</gene>
<evidence type="ECO:0008006" key="3">
    <source>
        <dbReference type="Google" id="ProtNLM"/>
    </source>
</evidence>
<dbReference type="AlphaFoldDB" id="A0A0F6W2N6"/>
<dbReference type="Gene3D" id="2.60.120.1390">
    <property type="match status" value="3"/>
</dbReference>
<sequence>MHERDASLSLRWIASLVLAIPALVACDETGPASFPDAAVARPDGGGFVASSQDFVAGLADALAPARFRPGVPYLFTSREPEPAEGLRNRDHSNYLRMTPEGRGVLAEDTGPGVITRLWFTIGGRPEPDVGDPVRLHIWIDGRELGLVPGEEGVTLAALTSGQLPGLPRPWVLDRTRASAGFLVNVPMQYAQSMRIEIEPMPELWTYYQVDGRALAEGTPVTSFGESPSDAHDDALARATELWVEHAHPGEDVVDDARELAMGDAIVRELEGPGVITTIDVASMREVRDALEVTIEIDGAIAAETSLGWLTGSAPPGGTYDSSLSAADATSARLYAPIPFETSARIVVRNASDASTTVGMRVRVDAREVPPDVGRFVARCSSVTIDVPTSICEQASPLEYESVVVGGALEGRGQYAGQTFVMRTVPMEAWWWALECDHEIRVDGEPALLGTGTEDYFGGAFYFALGPFSSPTTGASGWRRPEGDADDGSDTHMFRWHLVDGVPFERELRFEYESYVDGTTWDGCVLGYLEP</sequence>
<protein>
    <recommendedName>
        <fullName evidence="3">DUF2961 domain-containing protein</fullName>
    </recommendedName>
</protein>
<dbReference type="RefSeq" id="WP_053233108.1">
    <property type="nucleotide sequence ID" value="NZ_CP011125.1"/>
</dbReference>